<dbReference type="RefSeq" id="XP_047847915.1">
    <property type="nucleotide sequence ID" value="XM_047991902.1"/>
</dbReference>
<evidence type="ECO:0000256" key="7">
    <source>
        <dbReference type="PIRSR" id="PIRSR602403-1"/>
    </source>
</evidence>
<dbReference type="InterPro" id="IPR001128">
    <property type="entry name" value="Cyt_P450"/>
</dbReference>
<evidence type="ECO:0000313" key="10">
    <source>
        <dbReference type="Proteomes" id="UP000829364"/>
    </source>
</evidence>
<evidence type="ECO:0000313" key="9">
    <source>
        <dbReference type="EMBL" id="UNI24434.1"/>
    </source>
</evidence>
<gene>
    <name evidence="9" type="ORF">JDV02_010178</name>
</gene>
<dbReference type="Proteomes" id="UP000829364">
    <property type="component" value="Chromosome 11"/>
</dbReference>
<dbReference type="Gene3D" id="1.10.630.10">
    <property type="entry name" value="Cytochrome P450"/>
    <property type="match status" value="1"/>
</dbReference>
<feature type="binding site" description="axial binding residue" evidence="7">
    <location>
        <position position="459"/>
    </location>
    <ligand>
        <name>heme</name>
        <dbReference type="ChEBI" id="CHEBI:30413"/>
    </ligand>
    <ligandPart>
        <name>Fe</name>
        <dbReference type="ChEBI" id="CHEBI:18248"/>
    </ligandPart>
</feature>
<keyword evidence="4 8" id="KW-0560">Oxidoreductase</keyword>
<dbReference type="Pfam" id="PF00067">
    <property type="entry name" value="p450"/>
    <property type="match status" value="1"/>
</dbReference>
<dbReference type="GO" id="GO:0005506">
    <property type="term" value="F:iron ion binding"/>
    <property type="evidence" value="ECO:0007669"/>
    <property type="project" value="InterPro"/>
</dbReference>
<keyword evidence="3 7" id="KW-0479">Metal-binding</keyword>
<evidence type="ECO:0008006" key="11">
    <source>
        <dbReference type="Google" id="ProtNLM"/>
    </source>
</evidence>
<dbReference type="KEGG" id="ptkz:JDV02_010178"/>
<dbReference type="PROSITE" id="PS00086">
    <property type="entry name" value="CYTOCHROME_P450"/>
    <property type="match status" value="1"/>
</dbReference>
<accession>A0A9Q8QTK3</accession>
<evidence type="ECO:0000256" key="6">
    <source>
        <dbReference type="ARBA" id="ARBA00023033"/>
    </source>
</evidence>
<comment type="similarity">
    <text evidence="2 8">Belongs to the cytochrome P450 family.</text>
</comment>
<sequence length="515" mass="58996">MVYNTTAKAVWNDVDLNHAASLLQSNRPILYAVLGAGFLLAYLLQSSSHNPGVSAPLYKASRFRWLFSAESLLKDSYHRFRDRVYLVRATEGLQLMVPSNYVTELKKYPEEVLSARDAISDALQSKWTKFWPGRHVELLTFVVRTRLTQNLVKLAPILKQELDFIISTDFPACNDWTPVNWHSFSLRTISRLGARAFVGPELCRDKRWLDTTVDFAVHVFMAGSKLQFFPEWMRPLAQYLVSDIAKIHRNIQTARDMIKPILEQRLRDLDSTTCEDPPNDILQWFLDGLPEDDKADLATHAELQLVIAAAATHTTNSLVCECMYDLAANEELQEELREEARQVLEVNDGWRHKENMAMLKKMDSFMREVHRLRGNIVSFARKVRKPITLSDGTELPAGTRVIAPAAGIHSDERFFPDPSTLDAMRFHRLRQESEEANNRLQFTSLGDTYINFGAGKHACPGRFFAGNEVKLILARFLLAYDIRLRPGRTGPRSICLVMTKTPNPILQFEFRRRQD</sequence>
<dbReference type="InterPro" id="IPR017972">
    <property type="entry name" value="Cyt_P450_CS"/>
</dbReference>
<dbReference type="InterPro" id="IPR002403">
    <property type="entry name" value="Cyt_P450_E_grp-IV"/>
</dbReference>
<evidence type="ECO:0000256" key="4">
    <source>
        <dbReference type="ARBA" id="ARBA00023002"/>
    </source>
</evidence>
<proteinExistence type="inferred from homology"/>
<evidence type="ECO:0000256" key="5">
    <source>
        <dbReference type="ARBA" id="ARBA00023004"/>
    </source>
</evidence>
<organism evidence="9 10">
    <name type="scientific">Purpureocillium takamizusanense</name>
    <dbReference type="NCBI Taxonomy" id="2060973"/>
    <lineage>
        <taxon>Eukaryota</taxon>
        <taxon>Fungi</taxon>
        <taxon>Dikarya</taxon>
        <taxon>Ascomycota</taxon>
        <taxon>Pezizomycotina</taxon>
        <taxon>Sordariomycetes</taxon>
        <taxon>Hypocreomycetidae</taxon>
        <taxon>Hypocreales</taxon>
        <taxon>Ophiocordycipitaceae</taxon>
        <taxon>Purpureocillium</taxon>
    </lineage>
</organism>
<evidence type="ECO:0000256" key="2">
    <source>
        <dbReference type="ARBA" id="ARBA00010617"/>
    </source>
</evidence>
<dbReference type="GO" id="GO:0020037">
    <property type="term" value="F:heme binding"/>
    <property type="evidence" value="ECO:0007669"/>
    <property type="project" value="InterPro"/>
</dbReference>
<comment type="cofactor">
    <cofactor evidence="1 7">
        <name>heme</name>
        <dbReference type="ChEBI" id="CHEBI:30413"/>
    </cofactor>
</comment>
<keyword evidence="6 8" id="KW-0503">Monooxygenase</keyword>
<dbReference type="EMBL" id="CP086364">
    <property type="protein sequence ID" value="UNI24434.1"/>
    <property type="molecule type" value="Genomic_DNA"/>
</dbReference>
<dbReference type="GeneID" id="72072123"/>
<keyword evidence="5 7" id="KW-0408">Iron</keyword>
<keyword evidence="10" id="KW-1185">Reference proteome</keyword>
<dbReference type="PANTHER" id="PTHR46206">
    <property type="entry name" value="CYTOCHROME P450"/>
    <property type="match status" value="1"/>
</dbReference>
<dbReference type="InterPro" id="IPR036396">
    <property type="entry name" value="Cyt_P450_sf"/>
</dbReference>
<name>A0A9Q8QTK3_9HYPO</name>
<dbReference type="CDD" id="cd11041">
    <property type="entry name" value="CYP503A1-like"/>
    <property type="match status" value="1"/>
</dbReference>
<dbReference type="AlphaFoldDB" id="A0A9Q8QTK3"/>
<keyword evidence="7 8" id="KW-0349">Heme</keyword>
<dbReference type="GO" id="GO:0004497">
    <property type="term" value="F:monooxygenase activity"/>
    <property type="evidence" value="ECO:0007669"/>
    <property type="project" value="UniProtKB-KW"/>
</dbReference>
<dbReference type="GO" id="GO:0016705">
    <property type="term" value="F:oxidoreductase activity, acting on paired donors, with incorporation or reduction of molecular oxygen"/>
    <property type="evidence" value="ECO:0007669"/>
    <property type="project" value="InterPro"/>
</dbReference>
<dbReference type="SUPFAM" id="SSF48264">
    <property type="entry name" value="Cytochrome P450"/>
    <property type="match status" value="1"/>
</dbReference>
<dbReference type="OrthoDB" id="1844152at2759"/>
<protein>
    <recommendedName>
        <fullName evidence="11">Cytochrome P450</fullName>
    </recommendedName>
</protein>
<reference evidence="9" key="1">
    <citation type="submission" date="2021-11" db="EMBL/GenBank/DDBJ databases">
        <title>Purpureocillium_takamizusanense_genome.</title>
        <authorList>
            <person name="Nguyen N.-H."/>
        </authorList>
    </citation>
    <scope>NUCLEOTIDE SEQUENCE</scope>
    <source>
        <strain evidence="9">PT3</strain>
    </source>
</reference>
<dbReference type="PRINTS" id="PR00465">
    <property type="entry name" value="EP450IV"/>
</dbReference>
<evidence type="ECO:0000256" key="1">
    <source>
        <dbReference type="ARBA" id="ARBA00001971"/>
    </source>
</evidence>
<evidence type="ECO:0000256" key="3">
    <source>
        <dbReference type="ARBA" id="ARBA00022723"/>
    </source>
</evidence>
<evidence type="ECO:0000256" key="8">
    <source>
        <dbReference type="RuleBase" id="RU000461"/>
    </source>
</evidence>